<feature type="signal peptide" evidence="1">
    <location>
        <begin position="1"/>
        <end position="20"/>
    </location>
</feature>
<comment type="caution">
    <text evidence="2">The sequence shown here is derived from an EMBL/GenBank/DDBJ whole genome shotgun (WGS) entry which is preliminary data.</text>
</comment>
<dbReference type="Proteomes" id="UP001195963">
    <property type="component" value="Unassembled WGS sequence"/>
</dbReference>
<proteinExistence type="predicted"/>
<sequence length="297" mass="33570">MLGKIGISVLGLLITSPCWAQEPMSPLPEDDSKTVIRIGGFYSNSNSSMDVTNPILGNDFEIDFEQDLKLEESQFLPFFEVFYHFNDKHSLYIDWKQLHRNADVQQITTPFQVNLDDQIYDIQLGAKIKTTLNIDIARIGYGYNFLQGNNYNLGLSLGLHAMFIETGFEGNIGACIDGGSLDTCGATPTNQMVEESVTAPLPDIGLYGDYEFMPGFRFTAHAQYFYIKLDDLKGNLVDIRAGVEAEITENWHMTAAFNYYEVDVDYVHKKTQADLHIANYNLHYSFIGPMLSVSYHF</sequence>
<dbReference type="EMBL" id="JAHZST010000005">
    <property type="protein sequence ID" value="MBW8183864.1"/>
    <property type="molecule type" value="Genomic_DNA"/>
</dbReference>
<evidence type="ECO:0008006" key="4">
    <source>
        <dbReference type="Google" id="ProtNLM"/>
    </source>
</evidence>
<gene>
    <name evidence="2" type="ORF">K0625_09290</name>
</gene>
<dbReference type="RefSeq" id="WP_220109437.1">
    <property type="nucleotide sequence ID" value="NZ_JAHZST010000005.1"/>
</dbReference>
<keyword evidence="1" id="KW-0732">Signal</keyword>
<organism evidence="2 3">
    <name type="scientific">Shewanella nanhaiensis</name>
    <dbReference type="NCBI Taxonomy" id="2864872"/>
    <lineage>
        <taxon>Bacteria</taxon>
        <taxon>Pseudomonadati</taxon>
        <taxon>Pseudomonadota</taxon>
        <taxon>Gammaproteobacteria</taxon>
        <taxon>Alteromonadales</taxon>
        <taxon>Shewanellaceae</taxon>
        <taxon>Shewanella</taxon>
    </lineage>
</organism>
<evidence type="ECO:0000313" key="3">
    <source>
        <dbReference type="Proteomes" id="UP001195963"/>
    </source>
</evidence>
<evidence type="ECO:0000313" key="2">
    <source>
        <dbReference type="EMBL" id="MBW8183864.1"/>
    </source>
</evidence>
<accession>A0ABS7E2E3</accession>
<name>A0ABS7E2E3_9GAMM</name>
<keyword evidence="3" id="KW-1185">Reference proteome</keyword>
<reference evidence="2 3" key="1">
    <citation type="submission" date="2021-07" db="EMBL/GenBank/DDBJ databases">
        <title>Shewanella sp. nov, isolated from SCS.</title>
        <authorList>
            <person name="Cao W.R."/>
        </authorList>
    </citation>
    <scope>NUCLEOTIDE SEQUENCE [LARGE SCALE GENOMIC DNA]</scope>
    <source>
        <strain evidence="2 3">NR704-98</strain>
    </source>
</reference>
<dbReference type="SUPFAM" id="SSF56925">
    <property type="entry name" value="OMPA-like"/>
    <property type="match status" value="1"/>
</dbReference>
<evidence type="ECO:0000256" key="1">
    <source>
        <dbReference type="SAM" id="SignalP"/>
    </source>
</evidence>
<protein>
    <recommendedName>
        <fullName evidence="4">Outer membrane protein beta-barrel domain-containing protein</fullName>
    </recommendedName>
</protein>
<feature type="chain" id="PRO_5045565690" description="Outer membrane protein beta-barrel domain-containing protein" evidence="1">
    <location>
        <begin position="21"/>
        <end position="297"/>
    </location>
</feature>
<dbReference type="InterPro" id="IPR011250">
    <property type="entry name" value="OMP/PagP_B-barrel"/>
</dbReference>